<organism evidence="2 3">
    <name type="scientific">Pseudaquabacterium inlustre</name>
    <dbReference type="NCBI Taxonomy" id="2984192"/>
    <lineage>
        <taxon>Bacteria</taxon>
        <taxon>Pseudomonadati</taxon>
        <taxon>Pseudomonadota</taxon>
        <taxon>Betaproteobacteria</taxon>
        <taxon>Burkholderiales</taxon>
        <taxon>Sphaerotilaceae</taxon>
        <taxon>Pseudaquabacterium</taxon>
    </lineage>
</organism>
<dbReference type="Gene3D" id="3.40.50.2000">
    <property type="entry name" value="Glycogen Phosphorylase B"/>
    <property type="match status" value="1"/>
</dbReference>
<comment type="caution">
    <text evidence="2">The sequence shown here is derived from an EMBL/GenBank/DDBJ whole genome shotgun (WGS) entry which is preliminary data.</text>
</comment>
<evidence type="ECO:0000313" key="3">
    <source>
        <dbReference type="Proteomes" id="UP001365405"/>
    </source>
</evidence>
<keyword evidence="2" id="KW-0328">Glycosyltransferase</keyword>
<protein>
    <submittedName>
        <fullName evidence="2">Glycosyltransferase</fullName>
        <ecNumber evidence="2">2.4.-.-</ecNumber>
    </submittedName>
</protein>
<dbReference type="EC" id="2.4.-.-" evidence="2"/>
<dbReference type="GO" id="GO:0016757">
    <property type="term" value="F:glycosyltransferase activity"/>
    <property type="evidence" value="ECO:0007669"/>
    <property type="project" value="UniProtKB-KW"/>
</dbReference>
<dbReference type="Pfam" id="PF13524">
    <property type="entry name" value="Glyco_trans_1_2"/>
    <property type="match status" value="1"/>
</dbReference>
<feature type="domain" description="Spore protein YkvP/CgeB glycosyl transferase-like" evidence="1">
    <location>
        <begin position="162"/>
        <end position="274"/>
    </location>
</feature>
<keyword evidence="3" id="KW-1185">Reference proteome</keyword>
<evidence type="ECO:0000313" key="2">
    <source>
        <dbReference type="EMBL" id="MEK8049890.1"/>
    </source>
</evidence>
<keyword evidence="2" id="KW-0808">Transferase</keyword>
<accession>A0ABU9CHQ2</accession>
<sequence length="354" mass="40166">MTRTIHLFSHGAEHTTAQYFYRAAKLDAAPVIYWDKAPDLSVIRAEDLFVFIDPAPDWPLHLEALPCTTVAYFIDVHQERESRLQQARFFDVVFIAQKDYLHYFQAEGHRQVHWLPLGCDPEVHVQPAPERIFDVGFVGKLGLRGTERHTLLTTVLPRYRSNDYLAYHAPRDMAAAYGRSKIVFNASINQDVNMRVFEGLAAGALLVTDRIPNGLDELFTEGVHYVGYSTVEEAIAQIDRHLAHPDELQRIALAGQQCVLSMHTYRQRWLTILDVSASATRTAPARTMGRRDLATLYAQIFVGLRMPRRILDVLSTYGVAAKPVRLGLLSAARWLNAKVPLTPNAIRARLRSRR</sequence>
<dbReference type="EMBL" id="JBBUTH010000003">
    <property type="protein sequence ID" value="MEK8049890.1"/>
    <property type="molecule type" value="Genomic_DNA"/>
</dbReference>
<gene>
    <name evidence="2" type="ORF">AACH10_06550</name>
</gene>
<dbReference type="InterPro" id="IPR055259">
    <property type="entry name" value="YkvP/CgeB_Glyco_trans-like"/>
</dbReference>
<reference evidence="2 3" key="1">
    <citation type="submission" date="2024-04" db="EMBL/GenBank/DDBJ databases">
        <title>Novel species of the genus Ideonella isolated from streams.</title>
        <authorList>
            <person name="Lu H."/>
        </authorList>
    </citation>
    <scope>NUCLEOTIDE SEQUENCE [LARGE SCALE GENOMIC DNA]</scope>
    <source>
        <strain evidence="2 3">DXS22W</strain>
    </source>
</reference>
<evidence type="ECO:0000259" key="1">
    <source>
        <dbReference type="Pfam" id="PF13524"/>
    </source>
</evidence>
<dbReference type="Proteomes" id="UP001365405">
    <property type="component" value="Unassembled WGS sequence"/>
</dbReference>
<proteinExistence type="predicted"/>
<dbReference type="RefSeq" id="WP_341409561.1">
    <property type="nucleotide sequence ID" value="NZ_JBBUTH010000003.1"/>
</dbReference>
<name>A0ABU9CHQ2_9BURK</name>
<dbReference type="SUPFAM" id="SSF53756">
    <property type="entry name" value="UDP-Glycosyltransferase/glycogen phosphorylase"/>
    <property type="match status" value="1"/>
</dbReference>